<dbReference type="InterPro" id="IPR045518">
    <property type="entry name" value="2EXR"/>
</dbReference>
<organism evidence="2 3">
    <name type="scientific">Plectosphaerella cucumerina</name>
    <dbReference type="NCBI Taxonomy" id="40658"/>
    <lineage>
        <taxon>Eukaryota</taxon>
        <taxon>Fungi</taxon>
        <taxon>Dikarya</taxon>
        <taxon>Ascomycota</taxon>
        <taxon>Pezizomycotina</taxon>
        <taxon>Sordariomycetes</taxon>
        <taxon>Hypocreomycetidae</taxon>
        <taxon>Glomerellales</taxon>
        <taxon>Plectosphaerellaceae</taxon>
        <taxon>Plectosphaerella</taxon>
    </lineage>
</organism>
<name>A0A8K0TGM7_9PEZI</name>
<accession>A0A8K0TGM7</accession>
<evidence type="ECO:0000259" key="1">
    <source>
        <dbReference type="Pfam" id="PF20150"/>
    </source>
</evidence>
<feature type="domain" description="2EXR" evidence="1">
    <location>
        <begin position="4"/>
        <end position="109"/>
    </location>
</feature>
<evidence type="ECO:0000313" key="2">
    <source>
        <dbReference type="EMBL" id="KAH7363275.1"/>
    </source>
</evidence>
<dbReference type="EMBL" id="JAGPXD010000003">
    <property type="protein sequence ID" value="KAH7363275.1"/>
    <property type="molecule type" value="Genomic_DNA"/>
</dbReference>
<keyword evidence="3" id="KW-1185">Reference proteome</keyword>
<proteinExistence type="predicted"/>
<sequence length="253" mass="29369">MSTFHLFPDLPPELRRLIWEYFMYMQPRIVDTSWGEIINRVEVPIDGLGSSKRREIISRAPTPTILYISRESRSVGESHYRRSPLCRGPKSREGQRSDFIWLNFDIDTVVTHASQLCPVRPEVPDWNLIQRLHVTADYDQMDDFPPDGSKFAEFGALKSVDISYLLAPRTGLMELIRFDMKTRDTYVHDGAHDWYWARDDRRCLRQIICVLISPRTADKLQTQAPTPTVKYSRMADASSLALLPFQNPSWYSA</sequence>
<dbReference type="Proteomes" id="UP000813385">
    <property type="component" value="Unassembled WGS sequence"/>
</dbReference>
<dbReference type="OrthoDB" id="3513892at2759"/>
<evidence type="ECO:0000313" key="3">
    <source>
        <dbReference type="Proteomes" id="UP000813385"/>
    </source>
</evidence>
<comment type="caution">
    <text evidence="2">The sequence shown here is derived from an EMBL/GenBank/DDBJ whole genome shotgun (WGS) entry which is preliminary data.</text>
</comment>
<dbReference type="Pfam" id="PF20150">
    <property type="entry name" value="2EXR"/>
    <property type="match status" value="1"/>
</dbReference>
<gene>
    <name evidence="2" type="ORF">B0T11DRAFT_353408</name>
</gene>
<dbReference type="PANTHER" id="PTHR35910">
    <property type="entry name" value="2EXR DOMAIN-CONTAINING PROTEIN"/>
    <property type="match status" value="1"/>
</dbReference>
<reference evidence="2" key="1">
    <citation type="journal article" date="2021" name="Nat. Commun.">
        <title>Genetic determinants of endophytism in the Arabidopsis root mycobiome.</title>
        <authorList>
            <person name="Mesny F."/>
            <person name="Miyauchi S."/>
            <person name="Thiergart T."/>
            <person name="Pickel B."/>
            <person name="Atanasova L."/>
            <person name="Karlsson M."/>
            <person name="Huettel B."/>
            <person name="Barry K.W."/>
            <person name="Haridas S."/>
            <person name="Chen C."/>
            <person name="Bauer D."/>
            <person name="Andreopoulos W."/>
            <person name="Pangilinan J."/>
            <person name="LaButti K."/>
            <person name="Riley R."/>
            <person name="Lipzen A."/>
            <person name="Clum A."/>
            <person name="Drula E."/>
            <person name="Henrissat B."/>
            <person name="Kohler A."/>
            <person name="Grigoriev I.V."/>
            <person name="Martin F.M."/>
            <person name="Hacquard S."/>
        </authorList>
    </citation>
    <scope>NUCLEOTIDE SEQUENCE</scope>
    <source>
        <strain evidence="2">MPI-CAGE-AT-0016</strain>
    </source>
</reference>
<dbReference type="AlphaFoldDB" id="A0A8K0TGM7"/>
<dbReference type="PANTHER" id="PTHR35910:SF1">
    <property type="entry name" value="2EXR DOMAIN-CONTAINING PROTEIN"/>
    <property type="match status" value="1"/>
</dbReference>
<protein>
    <recommendedName>
        <fullName evidence="1">2EXR domain-containing protein</fullName>
    </recommendedName>
</protein>